<keyword evidence="3" id="KW-1185">Reference proteome</keyword>
<feature type="compositionally biased region" description="Basic and acidic residues" evidence="1">
    <location>
        <begin position="149"/>
        <end position="163"/>
    </location>
</feature>
<dbReference type="EMBL" id="BAABFB010000040">
    <property type="protein sequence ID" value="GAA4479451.1"/>
    <property type="molecule type" value="Genomic_DNA"/>
</dbReference>
<evidence type="ECO:0000313" key="3">
    <source>
        <dbReference type="Proteomes" id="UP001501183"/>
    </source>
</evidence>
<dbReference type="Proteomes" id="UP001501183">
    <property type="component" value="Unassembled WGS sequence"/>
</dbReference>
<name>A0ABP8P468_9NOCA</name>
<gene>
    <name evidence="2" type="ORF">GCM10023094_24590</name>
</gene>
<proteinExistence type="predicted"/>
<dbReference type="Pfam" id="PF19888">
    <property type="entry name" value="DUF6361"/>
    <property type="match status" value="1"/>
</dbReference>
<evidence type="ECO:0000256" key="1">
    <source>
        <dbReference type="SAM" id="MobiDB-lite"/>
    </source>
</evidence>
<accession>A0ABP8P468</accession>
<organism evidence="2 3">
    <name type="scientific">Rhodococcus olei</name>
    <dbReference type="NCBI Taxonomy" id="2161675"/>
    <lineage>
        <taxon>Bacteria</taxon>
        <taxon>Bacillati</taxon>
        <taxon>Actinomycetota</taxon>
        <taxon>Actinomycetes</taxon>
        <taxon>Mycobacteriales</taxon>
        <taxon>Nocardiaceae</taxon>
        <taxon>Rhodococcus</taxon>
    </lineage>
</organism>
<dbReference type="InterPro" id="IPR045941">
    <property type="entry name" value="DUF6361"/>
</dbReference>
<evidence type="ECO:0000313" key="2">
    <source>
        <dbReference type="EMBL" id="GAA4479451.1"/>
    </source>
</evidence>
<comment type="caution">
    <text evidence="2">The sequence shown here is derived from an EMBL/GenBank/DDBJ whole genome shotgun (WGS) entry which is preliminary data.</text>
</comment>
<sequence length="394" mass="43417">MVSHLAWLDHDETQRRRVMRVVDQFRDEGTVDELGLGSIRDTFATLLLPGLSTLHTRARYLLFIPWLAQATATEARDANALVPLLRKKEYALIDALLEGGESSGVIGGTARRKLQRMPSGMFWSATAHYGLRTDSRSISATLRQAHAAARHDRRTESSDDPGARPDTAPTGFDPRLPQPPANLLAETTFALSPTEAEYLRERMYTMQPRSMFPWLFEHGVDDDARFLWQHRDIAALDGPLADTLDHGHRFSVVMAGAVVLYNLMLARAKDDDELVDAYTAAWGDWRVEATAAVDGWNGGAFWALMGRSTRTITPPTRSFVDAWIAEAARAGADPGSSAQDLVRGREIQLKGTRARLGGNVAGVNSWSRQSGGQLTYNWPVAVRIVGDVIAGLEN</sequence>
<reference evidence="3" key="1">
    <citation type="journal article" date="2019" name="Int. J. Syst. Evol. Microbiol.">
        <title>The Global Catalogue of Microorganisms (GCM) 10K type strain sequencing project: providing services to taxonomists for standard genome sequencing and annotation.</title>
        <authorList>
            <consortium name="The Broad Institute Genomics Platform"/>
            <consortium name="The Broad Institute Genome Sequencing Center for Infectious Disease"/>
            <person name="Wu L."/>
            <person name="Ma J."/>
        </authorList>
    </citation>
    <scope>NUCLEOTIDE SEQUENCE [LARGE SCALE GENOMIC DNA]</scope>
    <source>
        <strain evidence="3">JCM 32206</strain>
    </source>
</reference>
<feature type="region of interest" description="Disordered" evidence="1">
    <location>
        <begin position="144"/>
        <end position="179"/>
    </location>
</feature>
<dbReference type="RefSeq" id="WP_345345180.1">
    <property type="nucleotide sequence ID" value="NZ_BAABFB010000040.1"/>
</dbReference>
<protein>
    <submittedName>
        <fullName evidence="2">DUF6361 family protein</fullName>
    </submittedName>
</protein>